<keyword evidence="1" id="KW-0732">Signal</keyword>
<accession>A0A517T7R2</accession>
<dbReference type="AlphaFoldDB" id="A0A517T7R2"/>
<protein>
    <submittedName>
        <fullName evidence="2">Uncharacterized protein</fullName>
    </submittedName>
</protein>
<dbReference type="RefSeq" id="WP_145261561.1">
    <property type="nucleotide sequence ID" value="NZ_CP036316.1"/>
</dbReference>
<evidence type="ECO:0000256" key="1">
    <source>
        <dbReference type="SAM" id="SignalP"/>
    </source>
</evidence>
<dbReference type="Proteomes" id="UP000319976">
    <property type="component" value="Chromosome"/>
</dbReference>
<sequence length="86" mass="9287" precursor="true">MNLSNRFSRTALAAVAATLLPLAMTGCQSQMAGQTLPSPYYLRDDVQFFPAGPEFLLPNQVRALDEYKLRQSAIEAGIDPDAGLGN</sequence>
<evidence type="ECO:0000313" key="3">
    <source>
        <dbReference type="Proteomes" id="UP000319976"/>
    </source>
</evidence>
<gene>
    <name evidence="2" type="ORF">V22_16500</name>
</gene>
<dbReference type="KEGG" id="chya:V22_16500"/>
<feature type="signal peptide" evidence="1">
    <location>
        <begin position="1"/>
        <end position="32"/>
    </location>
</feature>
<dbReference type="PROSITE" id="PS51257">
    <property type="entry name" value="PROKAR_LIPOPROTEIN"/>
    <property type="match status" value="1"/>
</dbReference>
<proteinExistence type="predicted"/>
<name>A0A517T7R2_9PLAN</name>
<dbReference type="OrthoDB" id="292253at2"/>
<organism evidence="2 3">
    <name type="scientific">Calycomorphotria hydatis</name>
    <dbReference type="NCBI Taxonomy" id="2528027"/>
    <lineage>
        <taxon>Bacteria</taxon>
        <taxon>Pseudomonadati</taxon>
        <taxon>Planctomycetota</taxon>
        <taxon>Planctomycetia</taxon>
        <taxon>Planctomycetales</taxon>
        <taxon>Planctomycetaceae</taxon>
        <taxon>Calycomorphotria</taxon>
    </lineage>
</organism>
<reference evidence="2 3" key="1">
    <citation type="submission" date="2019-02" db="EMBL/GenBank/DDBJ databases">
        <title>Deep-cultivation of Planctomycetes and their phenomic and genomic characterization uncovers novel biology.</title>
        <authorList>
            <person name="Wiegand S."/>
            <person name="Jogler M."/>
            <person name="Boedeker C."/>
            <person name="Pinto D."/>
            <person name="Vollmers J."/>
            <person name="Rivas-Marin E."/>
            <person name="Kohn T."/>
            <person name="Peeters S.H."/>
            <person name="Heuer A."/>
            <person name="Rast P."/>
            <person name="Oberbeckmann S."/>
            <person name="Bunk B."/>
            <person name="Jeske O."/>
            <person name="Meyerdierks A."/>
            <person name="Storesund J.E."/>
            <person name="Kallscheuer N."/>
            <person name="Luecker S."/>
            <person name="Lage O.M."/>
            <person name="Pohl T."/>
            <person name="Merkel B.J."/>
            <person name="Hornburger P."/>
            <person name="Mueller R.-W."/>
            <person name="Bruemmer F."/>
            <person name="Labrenz M."/>
            <person name="Spormann A.M."/>
            <person name="Op den Camp H."/>
            <person name="Overmann J."/>
            <person name="Amann R."/>
            <person name="Jetten M.S.M."/>
            <person name="Mascher T."/>
            <person name="Medema M.H."/>
            <person name="Devos D.P."/>
            <person name="Kaster A.-K."/>
            <person name="Ovreas L."/>
            <person name="Rohde M."/>
            <person name="Galperin M.Y."/>
            <person name="Jogler C."/>
        </authorList>
    </citation>
    <scope>NUCLEOTIDE SEQUENCE [LARGE SCALE GENOMIC DNA]</scope>
    <source>
        <strain evidence="2 3">V22</strain>
    </source>
</reference>
<feature type="chain" id="PRO_5022213409" evidence="1">
    <location>
        <begin position="33"/>
        <end position="86"/>
    </location>
</feature>
<evidence type="ECO:0000313" key="2">
    <source>
        <dbReference type="EMBL" id="QDT64416.1"/>
    </source>
</evidence>
<keyword evidence="3" id="KW-1185">Reference proteome</keyword>
<dbReference type="EMBL" id="CP036316">
    <property type="protein sequence ID" value="QDT64416.1"/>
    <property type="molecule type" value="Genomic_DNA"/>
</dbReference>